<protein>
    <submittedName>
        <fullName evidence="3">ATP-binding cassette domain-containing protein</fullName>
    </submittedName>
</protein>
<dbReference type="PANTHER" id="PTHR43394">
    <property type="entry name" value="ATP-DEPENDENT PERMEASE MDL1, MITOCHONDRIAL"/>
    <property type="match status" value="1"/>
</dbReference>
<dbReference type="Pfam" id="PF00005">
    <property type="entry name" value="ABC_tran"/>
    <property type="match status" value="1"/>
</dbReference>
<dbReference type="GO" id="GO:0015421">
    <property type="term" value="F:ABC-type oligopeptide transporter activity"/>
    <property type="evidence" value="ECO:0007669"/>
    <property type="project" value="TreeGrafter"/>
</dbReference>
<sequence length="81" mass="8621">IGYGRDGATREEIEAAARGASLNSLVARLPKGFDTEVGERGLKLSGGEKQRVAIARTLVKNPPILVLDEATSALDTRTEQD</sequence>
<dbReference type="Proteomes" id="UP001077788">
    <property type="component" value="Unassembled WGS sequence"/>
</dbReference>
<reference evidence="3" key="2">
    <citation type="submission" date="2022-12" db="EMBL/GenBank/DDBJ databases">
        <authorList>
            <person name="Kardos G."/>
            <person name="Sarkozi R."/>
            <person name="Laczko L."/>
            <person name="Marton S."/>
            <person name="Makrai L."/>
            <person name="Banyai K."/>
            <person name="Fodor L."/>
        </authorList>
    </citation>
    <scope>NUCLEOTIDE SEQUENCE</scope>
    <source>
        <strain evidence="3">84/14</strain>
    </source>
</reference>
<dbReference type="Gene3D" id="3.40.50.300">
    <property type="entry name" value="P-loop containing nucleotide triphosphate hydrolases"/>
    <property type="match status" value="1"/>
</dbReference>
<dbReference type="InterPro" id="IPR003439">
    <property type="entry name" value="ABC_transporter-like_ATP-bd"/>
</dbReference>
<dbReference type="GO" id="GO:0005524">
    <property type="term" value="F:ATP binding"/>
    <property type="evidence" value="ECO:0007669"/>
    <property type="project" value="UniProtKB-KW"/>
</dbReference>
<dbReference type="InterPro" id="IPR027417">
    <property type="entry name" value="P-loop_NTPase"/>
</dbReference>
<feature type="domain" description="ABC transporter" evidence="2">
    <location>
        <begin position="20"/>
        <end position="72"/>
    </location>
</feature>
<evidence type="ECO:0000313" key="4">
    <source>
        <dbReference type="Proteomes" id="UP001077788"/>
    </source>
</evidence>
<proteinExistence type="predicted"/>
<accession>A0A9Q4DJX2</accession>
<name>A0A9Q4DJX2_ACTPL</name>
<keyword evidence="3" id="KW-0067">ATP-binding</keyword>
<comment type="caution">
    <text evidence="3">The sequence shown here is derived from an EMBL/GenBank/DDBJ whole genome shotgun (WGS) entry which is preliminary data.</text>
</comment>
<evidence type="ECO:0000256" key="1">
    <source>
        <dbReference type="ARBA" id="ARBA00022475"/>
    </source>
</evidence>
<feature type="non-terminal residue" evidence="3">
    <location>
        <position position="1"/>
    </location>
</feature>
<reference evidence="3" key="1">
    <citation type="journal article" date="2021" name="Vet Sci">
        <title>O-Serogroups and Pathovirotypes of Escherichia coli Isolated from Post-Weaning Piglets Showing Diarrhoea and/or Oedema in South Korea.</title>
        <authorList>
            <person name="Byun J.W."/>
            <person name="Moon B.Y."/>
            <person name="Do K.H."/>
            <person name="Lee K."/>
            <person name="Lee H.Y."/>
            <person name="Kim W.I."/>
            <person name="So B."/>
            <person name="Lee W.K."/>
        </authorList>
    </citation>
    <scope>NUCLEOTIDE SEQUENCE</scope>
    <source>
        <strain evidence="3">84/14</strain>
    </source>
</reference>
<dbReference type="PANTHER" id="PTHR43394:SF1">
    <property type="entry name" value="ATP-BINDING CASSETTE SUB-FAMILY B MEMBER 10, MITOCHONDRIAL"/>
    <property type="match status" value="1"/>
</dbReference>
<gene>
    <name evidence="3" type="ORF">OYG11_11725</name>
</gene>
<dbReference type="EMBL" id="JAPQFC010000477">
    <property type="protein sequence ID" value="MCY6524871.1"/>
    <property type="molecule type" value="Genomic_DNA"/>
</dbReference>
<dbReference type="AlphaFoldDB" id="A0A9Q4DJX2"/>
<dbReference type="GO" id="GO:0016887">
    <property type="term" value="F:ATP hydrolysis activity"/>
    <property type="evidence" value="ECO:0007669"/>
    <property type="project" value="InterPro"/>
</dbReference>
<dbReference type="SUPFAM" id="SSF52540">
    <property type="entry name" value="P-loop containing nucleoside triphosphate hydrolases"/>
    <property type="match status" value="1"/>
</dbReference>
<keyword evidence="1" id="KW-0472">Membrane</keyword>
<evidence type="ECO:0000313" key="3">
    <source>
        <dbReference type="EMBL" id="MCY6524871.1"/>
    </source>
</evidence>
<dbReference type="RefSeq" id="WP_267992030.1">
    <property type="nucleotide sequence ID" value="NZ_JAPQFC010000477.1"/>
</dbReference>
<feature type="non-terminal residue" evidence="3">
    <location>
        <position position="81"/>
    </location>
</feature>
<dbReference type="InterPro" id="IPR039421">
    <property type="entry name" value="Type_1_exporter"/>
</dbReference>
<organism evidence="3 4">
    <name type="scientific">Actinobacillus pleuropneumoniae</name>
    <name type="common">Haemophilus pleuropneumoniae</name>
    <dbReference type="NCBI Taxonomy" id="715"/>
    <lineage>
        <taxon>Bacteria</taxon>
        <taxon>Pseudomonadati</taxon>
        <taxon>Pseudomonadota</taxon>
        <taxon>Gammaproteobacteria</taxon>
        <taxon>Pasteurellales</taxon>
        <taxon>Pasteurellaceae</taxon>
        <taxon>Actinobacillus</taxon>
    </lineage>
</organism>
<keyword evidence="3" id="KW-0547">Nucleotide-binding</keyword>
<evidence type="ECO:0000259" key="2">
    <source>
        <dbReference type="Pfam" id="PF00005"/>
    </source>
</evidence>
<keyword evidence="1" id="KW-1003">Cell membrane</keyword>